<accession>A0A1R1PKR6</accession>
<evidence type="ECO:0000313" key="2">
    <source>
        <dbReference type="EMBL" id="OMH81555.1"/>
    </source>
</evidence>
<feature type="transmembrane region" description="Helical" evidence="1">
    <location>
        <begin position="12"/>
        <end position="33"/>
    </location>
</feature>
<keyword evidence="1" id="KW-0472">Membrane</keyword>
<dbReference type="EMBL" id="LSSK01000869">
    <property type="protein sequence ID" value="OMH81555.1"/>
    <property type="molecule type" value="Genomic_DNA"/>
</dbReference>
<evidence type="ECO:0000313" key="3">
    <source>
        <dbReference type="Proteomes" id="UP000188320"/>
    </source>
</evidence>
<reference evidence="3" key="1">
    <citation type="submission" date="2017-01" db="EMBL/GenBank/DDBJ databases">
        <authorList>
            <person name="Wang Y."/>
            <person name="White M."/>
            <person name="Kvist S."/>
            <person name="Moncalvo J.-M."/>
        </authorList>
    </citation>
    <scope>NUCLEOTIDE SEQUENCE [LARGE SCALE GENOMIC DNA]</scope>
    <source>
        <strain evidence="3">COL-18-3</strain>
    </source>
</reference>
<keyword evidence="1" id="KW-0812">Transmembrane</keyword>
<dbReference type="AlphaFoldDB" id="A0A1R1PKR6"/>
<feature type="transmembrane region" description="Helical" evidence="1">
    <location>
        <begin position="39"/>
        <end position="60"/>
    </location>
</feature>
<proteinExistence type="predicted"/>
<keyword evidence="3" id="KW-1185">Reference proteome</keyword>
<organism evidence="2 3">
    <name type="scientific">Zancudomyces culisetae</name>
    <name type="common">Gut fungus</name>
    <name type="synonym">Smittium culisetae</name>
    <dbReference type="NCBI Taxonomy" id="1213189"/>
    <lineage>
        <taxon>Eukaryota</taxon>
        <taxon>Fungi</taxon>
        <taxon>Fungi incertae sedis</taxon>
        <taxon>Zoopagomycota</taxon>
        <taxon>Kickxellomycotina</taxon>
        <taxon>Harpellomycetes</taxon>
        <taxon>Harpellales</taxon>
        <taxon>Legeriomycetaceae</taxon>
        <taxon>Zancudomyces</taxon>
    </lineage>
</organism>
<dbReference type="Proteomes" id="UP000188320">
    <property type="component" value="Unassembled WGS sequence"/>
</dbReference>
<gene>
    <name evidence="2" type="ORF">AX774_g4988</name>
</gene>
<sequence length="209" mass="23359">MRFIYVRSPFIPSLHTFLIYITQPLALSTLSTFNKKDNFLATFLIILLSSLALTLSLPFASKSTSRFSHLFPQRLLPPHPLLHLRFYFETCSGISFDDIHHTLFLPHLYHSLLLRLSVDLCPSCIISGIAPIFILSPESPFSLLHFMLVTNMSTPFSSKSLCAYSLSASHAPNPFKSTFCIALVFSSSKANCNFSSTFPLSLSSNDSIE</sequence>
<name>A0A1R1PKR6_ZANCU</name>
<protein>
    <submittedName>
        <fullName evidence="2">Uncharacterized protein</fullName>
    </submittedName>
</protein>
<keyword evidence="1" id="KW-1133">Transmembrane helix</keyword>
<comment type="caution">
    <text evidence="2">The sequence shown here is derived from an EMBL/GenBank/DDBJ whole genome shotgun (WGS) entry which is preliminary data.</text>
</comment>
<evidence type="ECO:0000256" key="1">
    <source>
        <dbReference type="SAM" id="Phobius"/>
    </source>
</evidence>